<evidence type="ECO:0000256" key="4">
    <source>
        <dbReference type="ARBA" id="ARBA00022723"/>
    </source>
</evidence>
<keyword evidence="7" id="KW-0347">Helicase</keyword>
<keyword evidence="6" id="KW-0378">Hydrolase</keyword>
<sequence>MVRQGSVSAAATFWGKAQPQDPTKPGMHPLPAHSLDVAAVALLLPRRVMAGLTTPTLGFFVALHDIGKFSRSFQAMAPEHWPNSVLGPLPASRPSGARHDALGLHLMRDSLEEDLADLLPAPLGWKHSDKAHIWRALAGHHGRPAAEGADPGPATLCRDCIGAARDFVADLRNIFHPAAWTRPALPDLVACSWRLAGLVTLADWIGSRQAWFPYVGAAALANPAGYFWDHALPRAAAALSAAGLSPAAPASFAGLQGLFPGVTLPSPLQRWAETVELPAGPVLAVIEDLTGSGKTEAALTLAHRLMAQGRAGGLYMALPTMATANAMFGRLAVSYRGLFAAEARPSLALAHGHAALDPRFAASLAPGPPPARTFGTEDQAEAQCAAWLADDRRRALLAQVGVGTLDQALLAALPVRHAPLRLQGLADKVLVVDEAHAFDPYMRTELAALLRFQAALGGSVVLLSATLPRVQRQALVNAFRAGLGAAPAALVETAYPLATLAAAAGTTETPCAVRDGLARSLAVTRLDDAAAALVRIVAAARAGAAVAWVRNTVDDAIAAARALREQGLEPLLFHARFAMADRLAIEAKVLRCFGRDSHRPMREAVLVATQVVEQSLDLDFDLLVSDLAPVDLLIQRAGRLWRHQRPEDERPLPSPEFLVVSPAPVEAPAADWIAGPQPGTAAVYRDPALLWRGARALFGRGMLTTPGDMRPLIEEAADANAPGALPPALAAAAGRAYGIALGHTEIARQNTLEVGKGYAAGQGAWDSDIRTPTRLEERPRVTLRLALLQDGMVVPYAQDADIARAWALSEVGVLRHRIGTCPPPAGLEAAVAAARSRWERWEREAEDLLLAVLTPAGDGFGVAVQPETGKAAMLHYDPQHGLQWAASAKAG</sequence>
<evidence type="ECO:0000256" key="1">
    <source>
        <dbReference type="ARBA" id="ARBA00006847"/>
    </source>
</evidence>
<dbReference type="InterPro" id="IPR006483">
    <property type="entry name" value="CRISPR-assoc_Cas3_HD"/>
</dbReference>
<evidence type="ECO:0000256" key="10">
    <source>
        <dbReference type="SAM" id="MobiDB-lite"/>
    </source>
</evidence>
<dbReference type="Gene3D" id="1.10.3210.30">
    <property type="match status" value="1"/>
</dbReference>
<dbReference type="CDD" id="cd09641">
    <property type="entry name" value="Cas3''_I"/>
    <property type="match status" value="1"/>
</dbReference>
<dbReference type="PANTHER" id="PTHR47963:SF9">
    <property type="entry name" value="CRISPR-ASSOCIATED ENDONUCLEASE_HELICASE CAS3"/>
    <property type="match status" value="1"/>
</dbReference>
<evidence type="ECO:0000256" key="3">
    <source>
        <dbReference type="ARBA" id="ARBA00022722"/>
    </source>
</evidence>
<feature type="domain" description="HD Cas3-type" evidence="11">
    <location>
        <begin position="23"/>
        <end position="205"/>
    </location>
</feature>
<dbReference type="EMBL" id="JACTNF010000035">
    <property type="protein sequence ID" value="MBO1076948.1"/>
    <property type="molecule type" value="Genomic_DNA"/>
</dbReference>
<comment type="similarity">
    <text evidence="1">In the N-terminal section; belongs to the CRISPR-associated nuclease Cas3-HD family.</text>
</comment>
<dbReference type="RefSeq" id="WP_207450536.1">
    <property type="nucleotide sequence ID" value="NZ_JACTNF010000035.1"/>
</dbReference>
<dbReference type="Pfam" id="PF18019">
    <property type="entry name" value="Cas3_HD"/>
    <property type="match status" value="1"/>
</dbReference>
<dbReference type="Gene3D" id="3.40.50.300">
    <property type="entry name" value="P-loop containing nucleotide triphosphate hydrolases"/>
    <property type="match status" value="2"/>
</dbReference>
<keyword evidence="4" id="KW-0479">Metal-binding</keyword>
<dbReference type="PROSITE" id="PS51643">
    <property type="entry name" value="HD_CAS3"/>
    <property type="match status" value="1"/>
</dbReference>
<dbReference type="SMART" id="SM00490">
    <property type="entry name" value="HELICc"/>
    <property type="match status" value="1"/>
</dbReference>
<keyword evidence="9" id="KW-0051">Antiviral defense</keyword>
<evidence type="ECO:0000259" key="11">
    <source>
        <dbReference type="PROSITE" id="PS51643"/>
    </source>
</evidence>
<dbReference type="InterPro" id="IPR038257">
    <property type="entry name" value="CRISPR-assoc_Cas3_HD_sf"/>
</dbReference>
<accession>A0ABS3KHJ5</accession>
<organism evidence="12 13">
    <name type="scientific">Roseomonas marmotae</name>
    <dbReference type="NCBI Taxonomy" id="2768161"/>
    <lineage>
        <taxon>Bacteria</taxon>
        <taxon>Pseudomonadati</taxon>
        <taxon>Pseudomonadota</taxon>
        <taxon>Alphaproteobacteria</taxon>
        <taxon>Acetobacterales</taxon>
        <taxon>Roseomonadaceae</taxon>
        <taxon>Roseomonas</taxon>
    </lineage>
</organism>
<keyword evidence="3" id="KW-0540">Nuclease</keyword>
<evidence type="ECO:0000256" key="9">
    <source>
        <dbReference type="ARBA" id="ARBA00023118"/>
    </source>
</evidence>
<dbReference type="NCBIfam" id="TIGR01587">
    <property type="entry name" value="cas3_core"/>
    <property type="match status" value="1"/>
</dbReference>
<dbReference type="NCBIfam" id="TIGR01596">
    <property type="entry name" value="cas3_HD"/>
    <property type="match status" value="1"/>
</dbReference>
<dbReference type="InterPro" id="IPR027417">
    <property type="entry name" value="P-loop_NTPase"/>
</dbReference>
<dbReference type="InterPro" id="IPR054712">
    <property type="entry name" value="Cas3-like_dom"/>
</dbReference>
<dbReference type="Pfam" id="PF22590">
    <property type="entry name" value="Cas3-like_C_2"/>
    <property type="match status" value="1"/>
</dbReference>
<evidence type="ECO:0000313" key="13">
    <source>
        <dbReference type="Proteomes" id="UP001518990"/>
    </source>
</evidence>
<dbReference type="Proteomes" id="UP001518990">
    <property type="component" value="Unassembled WGS sequence"/>
</dbReference>
<evidence type="ECO:0000256" key="6">
    <source>
        <dbReference type="ARBA" id="ARBA00022801"/>
    </source>
</evidence>
<dbReference type="InterPro" id="IPR001650">
    <property type="entry name" value="Helicase_C-like"/>
</dbReference>
<protein>
    <submittedName>
        <fullName evidence="12">CRISPR-associated helicase Cas3</fullName>
    </submittedName>
</protein>
<dbReference type="PANTHER" id="PTHR47963">
    <property type="entry name" value="DEAD-BOX ATP-DEPENDENT RNA HELICASE 47, MITOCHONDRIAL"/>
    <property type="match status" value="1"/>
</dbReference>
<evidence type="ECO:0000256" key="2">
    <source>
        <dbReference type="ARBA" id="ARBA00009046"/>
    </source>
</evidence>
<comment type="similarity">
    <text evidence="2">In the central section; belongs to the CRISPR-associated helicase Cas3 family.</text>
</comment>
<name>A0ABS3KHJ5_9PROT</name>
<dbReference type="SUPFAM" id="SSF52540">
    <property type="entry name" value="P-loop containing nucleoside triphosphate hydrolases"/>
    <property type="match status" value="1"/>
</dbReference>
<evidence type="ECO:0000256" key="7">
    <source>
        <dbReference type="ARBA" id="ARBA00022806"/>
    </source>
</evidence>
<proteinExistence type="inferred from homology"/>
<keyword evidence="13" id="KW-1185">Reference proteome</keyword>
<evidence type="ECO:0000256" key="8">
    <source>
        <dbReference type="ARBA" id="ARBA00022840"/>
    </source>
</evidence>
<gene>
    <name evidence="12" type="primary">cas3</name>
    <name evidence="12" type="ORF">IAI60_20265</name>
</gene>
<evidence type="ECO:0000313" key="12">
    <source>
        <dbReference type="EMBL" id="MBO1076948.1"/>
    </source>
</evidence>
<dbReference type="InterPro" id="IPR050547">
    <property type="entry name" value="DEAD_box_RNA_helicases"/>
</dbReference>
<feature type="region of interest" description="Disordered" evidence="10">
    <location>
        <begin position="1"/>
        <end position="26"/>
    </location>
</feature>
<dbReference type="InterPro" id="IPR006474">
    <property type="entry name" value="Helicase_Cas3_CRISPR-ass_core"/>
</dbReference>
<reference evidence="12 13" key="1">
    <citation type="submission" date="2020-09" db="EMBL/GenBank/DDBJ databases">
        <title>Roseomonas.</title>
        <authorList>
            <person name="Zhu W."/>
        </authorList>
    </citation>
    <scope>NUCLEOTIDE SEQUENCE [LARGE SCALE GENOMIC DNA]</scope>
    <source>
        <strain evidence="12 13">1311</strain>
    </source>
</reference>
<comment type="caution">
    <text evidence="12">The sequence shown here is derived from an EMBL/GenBank/DDBJ whole genome shotgun (WGS) entry which is preliminary data.</text>
</comment>
<evidence type="ECO:0000256" key="5">
    <source>
        <dbReference type="ARBA" id="ARBA00022741"/>
    </source>
</evidence>
<keyword evidence="8" id="KW-0067">ATP-binding</keyword>
<keyword evidence="5" id="KW-0547">Nucleotide-binding</keyword>